<feature type="domain" description="C2" evidence="19">
    <location>
        <begin position="127"/>
        <end position="254"/>
    </location>
</feature>
<dbReference type="FunCoup" id="A0A7M7N7B2">
    <property type="interactions" value="477"/>
</dbReference>
<dbReference type="GO" id="GO:0071277">
    <property type="term" value="P:cellular response to calcium ion"/>
    <property type="evidence" value="ECO:0000318"/>
    <property type="project" value="GO_Central"/>
</dbReference>
<dbReference type="FunFam" id="2.60.40.150:FF:000042">
    <property type="entry name" value="Copine 3"/>
    <property type="match status" value="1"/>
</dbReference>
<dbReference type="GO" id="GO:0005737">
    <property type="term" value="C:cytoplasm"/>
    <property type="evidence" value="ECO:0007669"/>
    <property type="project" value="UniProtKB-SubCell"/>
</dbReference>
<keyword evidence="11" id="KW-0106">Calcium</keyword>
<dbReference type="Pfam" id="PF00168">
    <property type="entry name" value="C2"/>
    <property type="match status" value="2"/>
</dbReference>
<evidence type="ECO:0000256" key="14">
    <source>
        <dbReference type="ARBA" id="ARBA00023242"/>
    </source>
</evidence>
<dbReference type="AlphaFoldDB" id="A0A7M7N7B2"/>
<dbReference type="SUPFAM" id="SSF49562">
    <property type="entry name" value="C2 domain (Calcium/lipid-binding domain, CaLB)"/>
    <property type="match status" value="2"/>
</dbReference>
<reference evidence="20" key="2">
    <citation type="submission" date="2021-01" db="UniProtKB">
        <authorList>
            <consortium name="EnsemblMetazoa"/>
        </authorList>
    </citation>
    <scope>IDENTIFICATION</scope>
</reference>
<dbReference type="GeneID" id="584026"/>
<dbReference type="InterPro" id="IPR010734">
    <property type="entry name" value="Copine_C"/>
</dbReference>
<keyword evidence="7" id="KW-0963">Cytoplasm</keyword>
<dbReference type="PANTHER" id="PTHR10857:SF102">
    <property type="entry name" value="C2 DOMAIN-CONTAINING PROTEIN"/>
    <property type="match status" value="1"/>
</dbReference>
<evidence type="ECO:0000256" key="2">
    <source>
        <dbReference type="ARBA" id="ARBA00004236"/>
    </source>
</evidence>
<dbReference type="GO" id="GO:0005886">
    <property type="term" value="C:plasma membrane"/>
    <property type="evidence" value="ECO:0000318"/>
    <property type="project" value="GO_Central"/>
</dbReference>
<evidence type="ECO:0000256" key="7">
    <source>
        <dbReference type="ARBA" id="ARBA00022490"/>
    </source>
</evidence>
<dbReference type="GO" id="GO:0005925">
    <property type="term" value="C:focal adhesion"/>
    <property type="evidence" value="ECO:0007669"/>
    <property type="project" value="UniProtKB-SubCell"/>
</dbReference>
<protein>
    <recommendedName>
        <fullName evidence="17">Copine-3</fullName>
    </recommendedName>
    <alternativeName>
        <fullName evidence="18">Copine III</fullName>
    </alternativeName>
</protein>
<dbReference type="Pfam" id="PF07002">
    <property type="entry name" value="Copine"/>
    <property type="match status" value="1"/>
</dbReference>
<dbReference type="GO" id="GO:0005544">
    <property type="term" value="F:calcium-dependent phospholipid binding"/>
    <property type="evidence" value="ECO:0000318"/>
    <property type="project" value="GO_Central"/>
</dbReference>
<dbReference type="RefSeq" id="XP_030831104.1">
    <property type="nucleotide sequence ID" value="XM_030975244.1"/>
</dbReference>
<dbReference type="CDD" id="cd04048">
    <property type="entry name" value="C2A_Copine"/>
    <property type="match status" value="1"/>
</dbReference>
<evidence type="ECO:0000256" key="16">
    <source>
        <dbReference type="ARBA" id="ARBA00065466"/>
    </source>
</evidence>
<evidence type="ECO:0000256" key="3">
    <source>
        <dbReference type="ARBA" id="ARBA00004246"/>
    </source>
</evidence>
<dbReference type="CDD" id="cd04047">
    <property type="entry name" value="C2B_Copine"/>
    <property type="match status" value="1"/>
</dbReference>
<dbReference type="EnsemblMetazoa" id="XM_030975244">
    <property type="protein sequence ID" value="XP_030831104"/>
    <property type="gene ID" value="LOC584026"/>
</dbReference>
<evidence type="ECO:0000256" key="5">
    <source>
        <dbReference type="ARBA" id="ARBA00009048"/>
    </source>
</evidence>
<evidence type="ECO:0000256" key="4">
    <source>
        <dbReference type="ARBA" id="ARBA00004496"/>
    </source>
</evidence>
<organism evidence="20 21">
    <name type="scientific">Strongylocentrotus purpuratus</name>
    <name type="common">Purple sea urchin</name>
    <dbReference type="NCBI Taxonomy" id="7668"/>
    <lineage>
        <taxon>Eukaryota</taxon>
        <taxon>Metazoa</taxon>
        <taxon>Echinodermata</taxon>
        <taxon>Eleutherozoa</taxon>
        <taxon>Echinozoa</taxon>
        <taxon>Echinoidea</taxon>
        <taxon>Euechinoidea</taxon>
        <taxon>Echinacea</taxon>
        <taxon>Camarodonta</taxon>
        <taxon>Echinidea</taxon>
        <taxon>Strongylocentrotidae</taxon>
        <taxon>Strongylocentrotus</taxon>
    </lineage>
</organism>
<evidence type="ECO:0000256" key="9">
    <source>
        <dbReference type="ARBA" id="ARBA00022723"/>
    </source>
</evidence>
<keyword evidence="13" id="KW-0472">Membrane</keyword>
<keyword evidence="21" id="KW-1185">Reference proteome</keyword>
<keyword evidence="6" id="KW-1003">Cell membrane</keyword>
<dbReference type="InterPro" id="IPR035892">
    <property type="entry name" value="C2_domain_sf"/>
</dbReference>
<dbReference type="SMART" id="SM00239">
    <property type="entry name" value="C2"/>
    <property type="match status" value="2"/>
</dbReference>
<dbReference type="InterPro" id="IPR045052">
    <property type="entry name" value="Copine"/>
</dbReference>
<evidence type="ECO:0000256" key="8">
    <source>
        <dbReference type="ARBA" id="ARBA00022553"/>
    </source>
</evidence>
<dbReference type="FunFam" id="2.60.40.150:FF:000099">
    <property type="entry name" value="Copine 3"/>
    <property type="match status" value="1"/>
</dbReference>
<sequence>MATTTANVPLATKVEIRLSCKHLKNKDVGSKSDPLAVVFQQDSRKQWIEVGRTERIKNNLNPVFTQGITFDYCFEEVQKLRFSVYDIDNSTAGLNDDDFLGETELTLGQVVSAKKTERNLQTKSGKPMGKGTILIDAEEVADINDALILSFRAHNLDKKDVMGKSDPFLEFYKAGHNPDEWHKVHVTEVIKNTLKPTWKPFKIDLKKLCNGDYDKKIKVMCFDHDEGSANDLIGEFYTSARQFIENGKREVEWECINPKKKAKKKNYQNSGLIFLRSCEVKRVYTFLDYILGGCQINFTVGIDFTGSNGDPNEESSLHFINLESPNQYTQAIVSVGEVIQDYDSDKLFPALGFGAKIPPNGTVSHEFPINFQPNNPFCAGIHGIVAAYQSCIRQVSLWGPTNVAPIINHVAKFAHAALNENKTASQYFILLLLTDGVITDIYETRDAVVKASHLPMSIIIVGIGEADFTDMRMLDGDDGTLKSPSGEPTARDIVQFVPFRDFKQASPAQLARCVLAEVPKQVSEYFEKKDLSPPVLHRL</sequence>
<evidence type="ECO:0000256" key="1">
    <source>
        <dbReference type="ARBA" id="ARBA00004123"/>
    </source>
</evidence>
<dbReference type="InterPro" id="IPR036465">
    <property type="entry name" value="vWFA_dom_sf"/>
</dbReference>
<comment type="function">
    <text evidence="15">Calcium-dependent phospholipid-binding protein that plays a role in ERBB2-mediated tumor cell migration in response to growth factor heregulin stimulation.</text>
</comment>
<dbReference type="PANTHER" id="PTHR10857">
    <property type="entry name" value="COPINE"/>
    <property type="match status" value="1"/>
</dbReference>
<feature type="domain" description="C2" evidence="19">
    <location>
        <begin position="1"/>
        <end position="120"/>
    </location>
</feature>
<dbReference type="SMART" id="SM00327">
    <property type="entry name" value="VWA"/>
    <property type="match status" value="1"/>
</dbReference>
<dbReference type="PROSITE" id="PS50004">
    <property type="entry name" value="C2"/>
    <property type="match status" value="2"/>
</dbReference>
<evidence type="ECO:0000313" key="20">
    <source>
        <dbReference type="EnsemblMetazoa" id="XP_030831104"/>
    </source>
</evidence>
<dbReference type="GO" id="GO:0046872">
    <property type="term" value="F:metal ion binding"/>
    <property type="evidence" value="ECO:0007669"/>
    <property type="project" value="UniProtKB-KW"/>
</dbReference>
<keyword evidence="9" id="KW-0479">Metal-binding</keyword>
<dbReference type="GO" id="GO:0005634">
    <property type="term" value="C:nucleus"/>
    <property type="evidence" value="ECO:0007669"/>
    <property type="project" value="UniProtKB-SubCell"/>
</dbReference>
<evidence type="ECO:0000256" key="12">
    <source>
        <dbReference type="ARBA" id="ARBA00022949"/>
    </source>
</evidence>
<dbReference type="Gene3D" id="2.60.40.150">
    <property type="entry name" value="C2 domain"/>
    <property type="match status" value="2"/>
</dbReference>
<reference evidence="21" key="1">
    <citation type="submission" date="2015-02" db="EMBL/GenBank/DDBJ databases">
        <title>Genome sequencing for Strongylocentrotus purpuratus.</title>
        <authorList>
            <person name="Murali S."/>
            <person name="Liu Y."/>
            <person name="Vee V."/>
            <person name="English A."/>
            <person name="Wang M."/>
            <person name="Skinner E."/>
            <person name="Han Y."/>
            <person name="Muzny D.M."/>
            <person name="Worley K.C."/>
            <person name="Gibbs R.A."/>
        </authorList>
    </citation>
    <scope>NUCLEOTIDE SEQUENCE</scope>
</reference>
<dbReference type="InParanoid" id="A0A7M7N7B2"/>
<accession>A0A7M7N7B2</accession>
<proteinExistence type="inferred from homology"/>
<evidence type="ECO:0000256" key="11">
    <source>
        <dbReference type="ARBA" id="ARBA00022837"/>
    </source>
</evidence>
<dbReference type="Proteomes" id="UP000007110">
    <property type="component" value="Unassembled WGS sequence"/>
</dbReference>
<evidence type="ECO:0000256" key="15">
    <source>
        <dbReference type="ARBA" id="ARBA00058857"/>
    </source>
</evidence>
<evidence type="ECO:0000259" key="19">
    <source>
        <dbReference type="PROSITE" id="PS50004"/>
    </source>
</evidence>
<evidence type="ECO:0000313" key="21">
    <source>
        <dbReference type="Proteomes" id="UP000007110"/>
    </source>
</evidence>
<evidence type="ECO:0000256" key="10">
    <source>
        <dbReference type="ARBA" id="ARBA00022737"/>
    </source>
</evidence>
<comment type="similarity">
    <text evidence="5">Belongs to the copine family.</text>
</comment>
<keyword evidence="14" id="KW-0539">Nucleus</keyword>
<keyword evidence="8" id="KW-0597">Phosphoprotein</keyword>
<evidence type="ECO:0000256" key="6">
    <source>
        <dbReference type="ARBA" id="ARBA00022475"/>
    </source>
</evidence>
<dbReference type="KEGG" id="spu:584026"/>
<dbReference type="SUPFAM" id="SSF53300">
    <property type="entry name" value="vWA-like"/>
    <property type="match status" value="1"/>
</dbReference>
<comment type="subcellular location">
    <subcellularLocation>
        <location evidence="3">Cell junction</location>
        <location evidence="3">Focal adhesion</location>
    </subcellularLocation>
    <subcellularLocation>
        <location evidence="2">Cell membrane</location>
    </subcellularLocation>
    <subcellularLocation>
        <location evidence="4">Cytoplasm</location>
    </subcellularLocation>
    <subcellularLocation>
        <location evidence="1">Nucleus</location>
    </subcellularLocation>
</comment>
<keyword evidence="10" id="KW-0677">Repeat</keyword>
<keyword evidence="12" id="KW-0965">Cell junction</keyword>
<evidence type="ECO:0000256" key="18">
    <source>
        <dbReference type="ARBA" id="ARBA00076171"/>
    </source>
</evidence>
<dbReference type="InterPro" id="IPR037768">
    <property type="entry name" value="C2B_Copine"/>
</dbReference>
<comment type="subunit">
    <text evidence="16">Monomer. Interacts with ERBB2 (preferentially with the tyrosine phosphorylated form); this interaction occurs at the cell membrane and is increased in a growth factor heregulin-dependent manner. Interacts with SHC1; this interaction may mediate the binding of CPNE3 with ERBB2. Interacts with RACK1.</text>
</comment>
<dbReference type="InterPro" id="IPR002035">
    <property type="entry name" value="VWF_A"/>
</dbReference>
<evidence type="ECO:0000256" key="17">
    <source>
        <dbReference type="ARBA" id="ARBA00074834"/>
    </source>
</evidence>
<dbReference type="InterPro" id="IPR000008">
    <property type="entry name" value="C2_dom"/>
</dbReference>
<evidence type="ECO:0000256" key="13">
    <source>
        <dbReference type="ARBA" id="ARBA00023136"/>
    </source>
</evidence>
<name>A0A7M7N7B2_STRPU</name>